<accession>A0ABU7PYW5</accession>
<evidence type="ECO:0000256" key="1">
    <source>
        <dbReference type="SAM" id="Phobius"/>
    </source>
</evidence>
<evidence type="ECO:0000313" key="4">
    <source>
        <dbReference type="Proteomes" id="UP001354709"/>
    </source>
</evidence>
<dbReference type="EMBL" id="JAZBJO010000012">
    <property type="protein sequence ID" value="MEE4594306.1"/>
    <property type="molecule type" value="Genomic_DNA"/>
</dbReference>
<evidence type="ECO:0000313" key="3">
    <source>
        <dbReference type="EMBL" id="MEE4594306.1"/>
    </source>
</evidence>
<keyword evidence="1" id="KW-0812">Transmembrane</keyword>
<feature type="signal peptide" evidence="2">
    <location>
        <begin position="1"/>
        <end position="23"/>
    </location>
</feature>
<evidence type="ECO:0000256" key="2">
    <source>
        <dbReference type="SAM" id="SignalP"/>
    </source>
</evidence>
<protein>
    <submittedName>
        <fullName evidence="3">Uncharacterized protein</fullName>
    </submittedName>
</protein>
<keyword evidence="2" id="KW-0732">Signal</keyword>
<keyword evidence="1" id="KW-1133">Transmembrane helix</keyword>
<feature type="transmembrane region" description="Helical" evidence="1">
    <location>
        <begin position="39"/>
        <end position="60"/>
    </location>
</feature>
<keyword evidence="1" id="KW-0472">Membrane</keyword>
<sequence>MASAACALAPSAGFLVGARPAQGAGAATMASASSGFYAGMRLSAVIAGGCFVCGAILAGLSGPAARTTPNAGS</sequence>
<reference evidence="3 4" key="1">
    <citation type="submission" date="2023-11" db="EMBL/GenBank/DDBJ databases">
        <title>30 novel species of actinomycetes from the DSMZ collection.</title>
        <authorList>
            <person name="Nouioui I."/>
        </authorList>
    </citation>
    <scope>NUCLEOTIDE SEQUENCE [LARGE SCALE GENOMIC DNA]</scope>
    <source>
        <strain evidence="3 4">DSM 41524</strain>
    </source>
</reference>
<keyword evidence="4" id="KW-1185">Reference proteome</keyword>
<organism evidence="3 4">
    <name type="scientific">Streptomyces asiaticus subsp. ignotus</name>
    <dbReference type="NCBI Taxonomy" id="3098222"/>
    <lineage>
        <taxon>Bacteria</taxon>
        <taxon>Bacillati</taxon>
        <taxon>Actinomycetota</taxon>
        <taxon>Actinomycetes</taxon>
        <taxon>Kitasatosporales</taxon>
        <taxon>Streptomycetaceae</taxon>
        <taxon>Streptomyces</taxon>
        <taxon>Streptomyces violaceusniger group</taxon>
    </lineage>
</organism>
<gene>
    <name evidence="3" type="ORF">V2J94_20855</name>
</gene>
<name>A0ABU7PYW5_9ACTN</name>
<proteinExistence type="predicted"/>
<feature type="chain" id="PRO_5047102744" evidence="2">
    <location>
        <begin position="24"/>
        <end position="73"/>
    </location>
</feature>
<dbReference type="Proteomes" id="UP001354709">
    <property type="component" value="Unassembled WGS sequence"/>
</dbReference>
<dbReference type="RefSeq" id="WP_330810553.1">
    <property type="nucleotide sequence ID" value="NZ_JAZBJO010000012.1"/>
</dbReference>
<comment type="caution">
    <text evidence="3">The sequence shown here is derived from an EMBL/GenBank/DDBJ whole genome shotgun (WGS) entry which is preliminary data.</text>
</comment>